<dbReference type="VEuPathDB" id="VectorBase:AMEC013162"/>
<feature type="signal peptide" evidence="1">
    <location>
        <begin position="1"/>
        <end position="30"/>
    </location>
</feature>
<evidence type="ECO:0000313" key="3">
    <source>
        <dbReference type="Proteomes" id="UP000075902"/>
    </source>
</evidence>
<proteinExistence type="predicted"/>
<dbReference type="EnsemblMetazoa" id="AMEC013162-RA">
    <property type="protein sequence ID" value="AMEC013162-PA"/>
    <property type="gene ID" value="AMEC013162"/>
</dbReference>
<accession>A0A182U3B9</accession>
<reference evidence="3" key="1">
    <citation type="submission" date="2014-01" db="EMBL/GenBank/DDBJ databases">
        <title>The Genome Sequence of Anopheles melas CM1001059_A (V2).</title>
        <authorList>
            <consortium name="The Broad Institute Genomics Platform"/>
            <person name="Neafsey D.E."/>
            <person name="Besansky N."/>
            <person name="Howell P."/>
            <person name="Walton C."/>
            <person name="Young S.K."/>
            <person name="Zeng Q."/>
            <person name="Gargeya S."/>
            <person name="Fitzgerald M."/>
            <person name="Haas B."/>
            <person name="Abouelleil A."/>
            <person name="Allen A.W."/>
            <person name="Alvarado L."/>
            <person name="Arachchi H.M."/>
            <person name="Berlin A.M."/>
            <person name="Chapman S.B."/>
            <person name="Gainer-Dewar J."/>
            <person name="Goldberg J."/>
            <person name="Griggs A."/>
            <person name="Gujja S."/>
            <person name="Hansen M."/>
            <person name="Howarth C."/>
            <person name="Imamovic A."/>
            <person name="Ireland A."/>
            <person name="Larimer J."/>
            <person name="McCowan C."/>
            <person name="Murphy C."/>
            <person name="Pearson M."/>
            <person name="Poon T.W."/>
            <person name="Priest M."/>
            <person name="Roberts A."/>
            <person name="Saif S."/>
            <person name="Shea T."/>
            <person name="Sisk P."/>
            <person name="Sykes S."/>
            <person name="Wortman J."/>
            <person name="Nusbaum C."/>
            <person name="Birren B."/>
        </authorList>
    </citation>
    <scope>NUCLEOTIDE SEQUENCE [LARGE SCALE GENOMIC DNA]</scope>
    <source>
        <strain evidence="3">CM1001059</strain>
    </source>
</reference>
<sequence length="127" mass="13255">MSCPALRFTLSGSWLLVGLLIAYASLPGRAQPPEALNYPNVITFGSFSGTICFSNSVLVKTLTPLTSRTFTFTPAAALTYVICYNNLLLHPFDAQLVGGGIGATTQTGIVLTSATGKLAANCDAYCA</sequence>
<protein>
    <submittedName>
        <fullName evidence="2">Uncharacterized protein</fullName>
    </submittedName>
</protein>
<reference evidence="2" key="2">
    <citation type="submission" date="2020-05" db="UniProtKB">
        <authorList>
            <consortium name="EnsemblMetazoa"/>
        </authorList>
    </citation>
    <scope>IDENTIFICATION</scope>
    <source>
        <strain evidence="2">CM1001059</strain>
    </source>
</reference>
<keyword evidence="3" id="KW-1185">Reference proteome</keyword>
<name>A0A182U3B9_9DIPT</name>
<feature type="chain" id="PRO_5008137692" evidence="1">
    <location>
        <begin position="31"/>
        <end position="127"/>
    </location>
</feature>
<keyword evidence="1" id="KW-0732">Signal</keyword>
<evidence type="ECO:0000256" key="1">
    <source>
        <dbReference type="SAM" id="SignalP"/>
    </source>
</evidence>
<dbReference type="AlphaFoldDB" id="A0A182U3B9"/>
<organism evidence="2 3">
    <name type="scientific">Anopheles melas</name>
    <dbReference type="NCBI Taxonomy" id="34690"/>
    <lineage>
        <taxon>Eukaryota</taxon>
        <taxon>Metazoa</taxon>
        <taxon>Ecdysozoa</taxon>
        <taxon>Arthropoda</taxon>
        <taxon>Hexapoda</taxon>
        <taxon>Insecta</taxon>
        <taxon>Pterygota</taxon>
        <taxon>Neoptera</taxon>
        <taxon>Endopterygota</taxon>
        <taxon>Diptera</taxon>
        <taxon>Nematocera</taxon>
        <taxon>Culicoidea</taxon>
        <taxon>Culicidae</taxon>
        <taxon>Anophelinae</taxon>
        <taxon>Anopheles</taxon>
    </lineage>
</organism>
<dbReference type="Proteomes" id="UP000075902">
    <property type="component" value="Unassembled WGS sequence"/>
</dbReference>
<evidence type="ECO:0000313" key="2">
    <source>
        <dbReference type="EnsemblMetazoa" id="AMEC013162-PA"/>
    </source>
</evidence>